<dbReference type="PRINTS" id="PR00081">
    <property type="entry name" value="GDHRDH"/>
</dbReference>
<dbReference type="Gene3D" id="3.40.50.720">
    <property type="entry name" value="NAD(P)-binding Rossmann-like Domain"/>
    <property type="match status" value="1"/>
</dbReference>
<dbReference type="RefSeq" id="WP_150864804.1">
    <property type="nucleotide sequence ID" value="NZ_VYXP01000007.1"/>
</dbReference>
<protein>
    <submittedName>
        <fullName evidence="3">SDR family oxidoreductase</fullName>
    </submittedName>
</protein>
<organism evidence="3 4">
    <name type="scientific">Marinihelvus fidelis</name>
    <dbReference type="NCBI Taxonomy" id="2613842"/>
    <lineage>
        <taxon>Bacteria</taxon>
        <taxon>Pseudomonadati</taxon>
        <taxon>Pseudomonadota</taxon>
        <taxon>Gammaproteobacteria</taxon>
        <taxon>Chromatiales</taxon>
        <taxon>Wenzhouxiangellaceae</taxon>
        <taxon>Marinihelvus</taxon>
    </lineage>
</organism>
<dbReference type="PANTHER" id="PTHR42760:SF40">
    <property type="entry name" value="3-OXOACYL-[ACYL-CARRIER-PROTEIN] REDUCTASE, CHLOROPLASTIC"/>
    <property type="match status" value="1"/>
</dbReference>
<gene>
    <name evidence="3" type="ORF">F3N42_12465</name>
</gene>
<sequence>MNSKPSKRVAIVTGGSRDIGRAIAEKMAAEGVRVVINFHGSAERAKETLNGIQAVGGEATIVKGDMTSYQDVQTLVSTACETYGDEIHYLINVVGGLVSRRTLLEMSEGFFEEVMKLNMTSTFLVTRAVVPHMPSGSAVVNFASQAGRDGGGPGAAAYAASKGAVMAFTRSMAKELGPQGIRVNALCPGMIDTTFHDTFTRNEVRKNVAAATPLRREGDVSDIAEATWFLASQSSEFITGACVDINGGMYFS</sequence>
<dbReference type="InterPro" id="IPR057326">
    <property type="entry name" value="KR_dom"/>
</dbReference>
<dbReference type="Proteomes" id="UP000325372">
    <property type="component" value="Unassembled WGS sequence"/>
</dbReference>
<dbReference type="AlphaFoldDB" id="A0A5N0T612"/>
<dbReference type="SMART" id="SM00822">
    <property type="entry name" value="PKS_KR"/>
    <property type="match status" value="1"/>
</dbReference>
<evidence type="ECO:0000313" key="4">
    <source>
        <dbReference type="Proteomes" id="UP000325372"/>
    </source>
</evidence>
<dbReference type="SUPFAM" id="SSF51735">
    <property type="entry name" value="NAD(P)-binding Rossmann-fold domains"/>
    <property type="match status" value="1"/>
</dbReference>
<dbReference type="GO" id="GO:0016616">
    <property type="term" value="F:oxidoreductase activity, acting on the CH-OH group of donors, NAD or NADP as acceptor"/>
    <property type="evidence" value="ECO:0007669"/>
    <property type="project" value="UniProtKB-ARBA"/>
</dbReference>
<comment type="similarity">
    <text evidence="1">Belongs to the short-chain dehydrogenases/reductases (SDR) family.</text>
</comment>
<keyword evidence="4" id="KW-1185">Reference proteome</keyword>
<dbReference type="EMBL" id="VYXP01000007">
    <property type="protein sequence ID" value="KAA9130500.1"/>
    <property type="molecule type" value="Genomic_DNA"/>
</dbReference>
<dbReference type="PANTHER" id="PTHR42760">
    <property type="entry name" value="SHORT-CHAIN DEHYDROGENASES/REDUCTASES FAMILY MEMBER"/>
    <property type="match status" value="1"/>
</dbReference>
<name>A0A5N0T612_9GAMM</name>
<dbReference type="InterPro" id="IPR036291">
    <property type="entry name" value="NAD(P)-bd_dom_sf"/>
</dbReference>
<evidence type="ECO:0000259" key="2">
    <source>
        <dbReference type="SMART" id="SM00822"/>
    </source>
</evidence>
<comment type="caution">
    <text evidence="3">The sequence shown here is derived from an EMBL/GenBank/DDBJ whole genome shotgun (WGS) entry which is preliminary data.</text>
</comment>
<dbReference type="NCBIfam" id="NF005559">
    <property type="entry name" value="PRK07231.1"/>
    <property type="match status" value="1"/>
</dbReference>
<reference evidence="3 4" key="1">
    <citation type="submission" date="2019-09" db="EMBL/GenBank/DDBJ databases">
        <title>Wenzhouxiangella sp. Genome sequencing and assembly.</title>
        <authorList>
            <person name="Zhang R."/>
        </authorList>
    </citation>
    <scope>NUCLEOTIDE SEQUENCE [LARGE SCALE GENOMIC DNA]</scope>
    <source>
        <strain evidence="3 4">W260</strain>
    </source>
</reference>
<accession>A0A5N0T612</accession>
<proteinExistence type="inferred from homology"/>
<feature type="domain" description="Ketoreductase" evidence="2">
    <location>
        <begin position="8"/>
        <end position="189"/>
    </location>
</feature>
<dbReference type="Pfam" id="PF13561">
    <property type="entry name" value="adh_short_C2"/>
    <property type="match status" value="1"/>
</dbReference>
<evidence type="ECO:0000256" key="1">
    <source>
        <dbReference type="ARBA" id="ARBA00006484"/>
    </source>
</evidence>
<dbReference type="FunFam" id="3.40.50.720:FF:000084">
    <property type="entry name" value="Short-chain dehydrogenase reductase"/>
    <property type="match status" value="1"/>
</dbReference>
<evidence type="ECO:0000313" key="3">
    <source>
        <dbReference type="EMBL" id="KAA9130500.1"/>
    </source>
</evidence>
<dbReference type="CDD" id="cd05233">
    <property type="entry name" value="SDR_c"/>
    <property type="match status" value="1"/>
</dbReference>
<dbReference type="PRINTS" id="PR00080">
    <property type="entry name" value="SDRFAMILY"/>
</dbReference>
<dbReference type="GO" id="GO:0030497">
    <property type="term" value="P:fatty acid elongation"/>
    <property type="evidence" value="ECO:0007669"/>
    <property type="project" value="TreeGrafter"/>
</dbReference>
<dbReference type="InterPro" id="IPR002347">
    <property type="entry name" value="SDR_fam"/>
</dbReference>